<organism evidence="1 2">
    <name type="scientific">Thioclava dalianensis</name>
    <dbReference type="NCBI Taxonomy" id="1185766"/>
    <lineage>
        <taxon>Bacteria</taxon>
        <taxon>Pseudomonadati</taxon>
        <taxon>Pseudomonadota</taxon>
        <taxon>Alphaproteobacteria</taxon>
        <taxon>Rhodobacterales</taxon>
        <taxon>Paracoccaceae</taxon>
        <taxon>Thioclava</taxon>
    </lineage>
</organism>
<dbReference type="eggNOG" id="ENOG50328EB">
    <property type="taxonomic scope" value="Bacteria"/>
</dbReference>
<evidence type="ECO:0008006" key="3">
    <source>
        <dbReference type="Google" id="ProtNLM"/>
    </source>
</evidence>
<reference evidence="1 2" key="1">
    <citation type="submission" date="2014-03" db="EMBL/GenBank/DDBJ databases">
        <title>The draft genome sequence of Thioclava dalianensis DLFJ1-1.</title>
        <authorList>
            <person name="Lai Q."/>
            <person name="Shao Z."/>
        </authorList>
    </citation>
    <scope>NUCLEOTIDE SEQUENCE [LARGE SCALE GENOMIC DNA]</scope>
    <source>
        <strain evidence="1 2">DLFJ1-1</strain>
    </source>
</reference>
<accession>A0A074U1I4</accession>
<dbReference type="OrthoDB" id="8454346at2"/>
<dbReference type="AlphaFoldDB" id="A0A074U1I4"/>
<proteinExistence type="predicted"/>
<dbReference type="STRING" id="1185766.SAMN05216224_1179"/>
<gene>
    <name evidence="1" type="ORF">DL1_11440</name>
</gene>
<protein>
    <recommendedName>
        <fullName evidence="3">Tail assembly chaperone</fullName>
    </recommendedName>
</protein>
<sequence>MQLDDILANAEDQDRGTWFDLRDPVLGEPTGIRFRMAGPDSATQARARVRLVDELADLADDEGRVSADAREKARINSLARCVLGWEIREGGEDLPFTHANVLRVLRSAQWVHEQVDSFAGARPAIKGVS</sequence>
<evidence type="ECO:0000313" key="2">
    <source>
        <dbReference type="Proteomes" id="UP000027725"/>
    </source>
</evidence>
<dbReference type="Proteomes" id="UP000027725">
    <property type="component" value="Unassembled WGS sequence"/>
</dbReference>
<evidence type="ECO:0000313" key="1">
    <source>
        <dbReference type="EMBL" id="KEP68532.1"/>
    </source>
</evidence>
<dbReference type="RefSeq" id="WP_038068402.1">
    <property type="nucleotide sequence ID" value="NZ_FOVB01000017.1"/>
</dbReference>
<comment type="caution">
    <text evidence="1">The sequence shown here is derived from an EMBL/GenBank/DDBJ whole genome shotgun (WGS) entry which is preliminary data.</text>
</comment>
<dbReference type="EMBL" id="JHEH01000030">
    <property type="protein sequence ID" value="KEP68532.1"/>
    <property type="molecule type" value="Genomic_DNA"/>
</dbReference>
<keyword evidence="2" id="KW-1185">Reference proteome</keyword>
<name>A0A074U1I4_9RHOB</name>